<dbReference type="EMBL" id="FNPF01000019">
    <property type="protein sequence ID" value="SDY81194.1"/>
    <property type="molecule type" value="Genomic_DNA"/>
</dbReference>
<name>A0A1H3MXG1_9RHOB</name>
<protein>
    <submittedName>
        <fullName evidence="1">Uncharacterized protein</fullName>
    </submittedName>
</protein>
<gene>
    <name evidence="1" type="ORF">SAMN05444340_11913</name>
</gene>
<organism evidence="1 2">
    <name type="scientific">Citreimonas salinaria</name>
    <dbReference type="NCBI Taxonomy" id="321339"/>
    <lineage>
        <taxon>Bacteria</taxon>
        <taxon>Pseudomonadati</taxon>
        <taxon>Pseudomonadota</taxon>
        <taxon>Alphaproteobacteria</taxon>
        <taxon>Rhodobacterales</taxon>
        <taxon>Roseobacteraceae</taxon>
        <taxon>Citreimonas</taxon>
    </lineage>
</organism>
<reference evidence="1 2" key="1">
    <citation type="submission" date="2016-10" db="EMBL/GenBank/DDBJ databases">
        <authorList>
            <person name="de Groot N.N."/>
        </authorList>
    </citation>
    <scope>NUCLEOTIDE SEQUENCE [LARGE SCALE GENOMIC DNA]</scope>
    <source>
        <strain evidence="1 2">DSM 26880</strain>
    </source>
</reference>
<evidence type="ECO:0000313" key="1">
    <source>
        <dbReference type="EMBL" id="SDY81194.1"/>
    </source>
</evidence>
<dbReference type="AlphaFoldDB" id="A0A1H3MXG1"/>
<accession>A0A1H3MXG1</accession>
<sequence length="67" mass="7166">MGEFDTTGPHLPFASQRPLRCSFPGPAVRDPCSIHVAAHVENADLPAAQFYPTCELSGRKGSKRGKG</sequence>
<dbReference type="STRING" id="321339.SAMN05444340_11913"/>
<dbReference type="Proteomes" id="UP000199286">
    <property type="component" value="Unassembled WGS sequence"/>
</dbReference>
<evidence type="ECO:0000313" key="2">
    <source>
        <dbReference type="Proteomes" id="UP000199286"/>
    </source>
</evidence>
<keyword evidence="2" id="KW-1185">Reference proteome</keyword>
<proteinExistence type="predicted"/>